<evidence type="ECO:0008006" key="3">
    <source>
        <dbReference type="Google" id="ProtNLM"/>
    </source>
</evidence>
<accession>A0ABW3T6W6</accession>
<dbReference type="SUPFAM" id="SSF46785">
    <property type="entry name" value="Winged helix' DNA-binding domain"/>
    <property type="match status" value="1"/>
</dbReference>
<gene>
    <name evidence="1" type="ORF">ACFQ27_16075</name>
</gene>
<dbReference type="InterPro" id="IPR036390">
    <property type="entry name" value="WH_DNA-bd_sf"/>
</dbReference>
<comment type="caution">
    <text evidence="1">The sequence shown here is derived from an EMBL/GenBank/DDBJ whole genome shotgun (WGS) entry which is preliminary data.</text>
</comment>
<dbReference type="RefSeq" id="WP_374347300.1">
    <property type="nucleotide sequence ID" value="NZ_JBHTLQ010000043.1"/>
</dbReference>
<keyword evidence="2" id="KW-1185">Reference proteome</keyword>
<protein>
    <recommendedName>
        <fullName evidence="3">HTH crp-type domain-containing protein</fullName>
    </recommendedName>
</protein>
<evidence type="ECO:0000313" key="2">
    <source>
        <dbReference type="Proteomes" id="UP001597216"/>
    </source>
</evidence>
<dbReference type="EMBL" id="JBHTLQ010000043">
    <property type="protein sequence ID" value="MFD1192106.1"/>
    <property type="molecule type" value="Genomic_DNA"/>
</dbReference>
<proteinExistence type="predicted"/>
<name>A0ABW3T6W6_9CAUL</name>
<organism evidence="1 2">
    <name type="scientific">Phenylobacterium conjunctum</name>
    <dbReference type="NCBI Taxonomy" id="1298959"/>
    <lineage>
        <taxon>Bacteria</taxon>
        <taxon>Pseudomonadati</taxon>
        <taxon>Pseudomonadota</taxon>
        <taxon>Alphaproteobacteria</taxon>
        <taxon>Caulobacterales</taxon>
        <taxon>Caulobacteraceae</taxon>
        <taxon>Phenylobacterium</taxon>
    </lineage>
</organism>
<dbReference type="Proteomes" id="UP001597216">
    <property type="component" value="Unassembled WGS sequence"/>
</dbReference>
<sequence length="151" mass="16394">MESGAIARRRYVTKASLDHFLRSGAAVSEVFEGNMLAGVVFLTIMRAGVQHLNLNPGPGGPGEDGVYDDAMRRPVSVMSVANFLGLSYETTRRHVSVLIERGYCVRVGARGVMVPASVVRGPLLERLEEASYSATTQFLRTLRRGPDDLLG</sequence>
<reference evidence="2" key="1">
    <citation type="journal article" date="2019" name="Int. J. Syst. Evol. Microbiol.">
        <title>The Global Catalogue of Microorganisms (GCM) 10K type strain sequencing project: providing services to taxonomists for standard genome sequencing and annotation.</title>
        <authorList>
            <consortium name="The Broad Institute Genomics Platform"/>
            <consortium name="The Broad Institute Genome Sequencing Center for Infectious Disease"/>
            <person name="Wu L."/>
            <person name="Ma J."/>
        </authorList>
    </citation>
    <scope>NUCLEOTIDE SEQUENCE [LARGE SCALE GENOMIC DNA]</scope>
    <source>
        <strain evidence="2">CCUG 55074</strain>
    </source>
</reference>
<evidence type="ECO:0000313" key="1">
    <source>
        <dbReference type="EMBL" id="MFD1192106.1"/>
    </source>
</evidence>